<gene>
    <name evidence="3" type="ORF">NJ959_28080</name>
</gene>
<evidence type="ECO:0000256" key="1">
    <source>
        <dbReference type="ARBA" id="ARBA00022729"/>
    </source>
</evidence>
<sequence length="726" mass="81234">MEKQKNYKIIGTVAIGLTVSGLLAGGIVAATMSGTLERWMGKEKTENRFSPSKQDAQSTVLPLVSQSPQARLSQLETIASGNKSQDQYRARYLLAADLIEQKQGQTALKWLEGLESDYPILASHILLKRAQAYTVTGDKAKAQAEWLEILKNYANDPVAAHALYNLGSANPEYGNKAIAEFPAHPATQSIIKARLSKNPNQLPLLLIVAKYNPDNLETGAIRNTLVEKYASQLKPEDWDAIAFGYWQTMDYAEGAKAYSKATPTPLHAYRAGRGYHLKGKRDEAKLGYQQLIKGFPDAKETGLALRRLASLSPSEEAITYLDRVISKFPDEAPAALIAKADILETLGNATSATQARQSLLTQYPKSDAAAEYRWKVAQNYAKQGKLAEAWKWAQPITIENPDNSLAPEAGFWVGRWAIQIGREADGKKAFEHVLTKYPSSFYAWRAAQKLGLPVGDYTTVRNLTPEIVKPPLRFIPPTGSDTLKELYRLGQNYDTWALWQVEFKNRQEATVVEQFTDGLIRQEIGDNLRGINQIWNLSQRDKPEEKQQWQALRGEPAYWYGLFPLPYIESVIKSAKERQLNPCLVMGLIRQESRFESKIESSAGALGLMQVMPATGKWVAEKIQLKDYKLTNPSDNINLGTWYLAHTHDEYNNNTLLAVASYNAGPGNVASWISKYGFSDPDGFIEKIPFAETKGYVESVLENYWNYLRLYNPEINQALSKYSASE</sequence>
<dbReference type="PANTHER" id="PTHR37423">
    <property type="entry name" value="SOLUBLE LYTIC MUREIN TRANSGLYCOSYLASE-RELATED"/>
    <property type="match status" value="1"/>
</dbReference>
<dbReference type="InterPro" id="IPR023346">
    <property type="entry name" value="Lysozyme-like_dom_sf"/>
</dbReference>
<dbReference type="Pfam" id="PF13174">
    <property type="entry name" value="TPR_6"/>
    <property type="match status" value="1"/>
</dbReference>
<dbReference type="EMBL" id="JAMZMM010000542">
    <property type="protein sequence ID" value="MCP2732296.1"/>
    <property type="molecule type" value="Genomic_DNA"/>
</dbReference>
<keyword evidence="1" id="KW-0732">Signal</keyword>
<dbReference type="InterPro" id="IPR011990">
    <property type="entry name" value="TPR-like_helical_dom_sf"/>
</dbReference>
<dbReference type="Gene3D" id="1.10.530.10">
    <property type="match status" value="1"/>
</dbReference>
<keyword evidence="4" id="KW-1185">Reference proteome</keyword>
<evidence type="ECO:0000259" key="2">
    <source>
        <dbReference type="Pfam" id="PF01464"/>
    </source>
</evidence>
<dbReference type="AlphaFoldDB" id="A0AAE3GX34"/>
<dbReference type="Gene3D" id="1.25.40.10">
    <property type="entry name" value="Tetratricopeptide repeat domain"/>
    <property type="match status" value="3"/>
</dbReference>
<name>A0AAE3GX34_9CYAN</name>
<dbReference type="Proteomes" id="UP001204953">
    <property type="component" value="Unassembled WGS sequence"/>
</dbReference>
<evidence type="ECO:0000313" key="4">
    <source>
        <dbReference type="Proteomes" id="UP001204953"/>
    </source>
</evidence>
<dbReference type="Pfam" id="PF01464">
    <property type="entry name" value="SLT"/>
    <property type="match status" value="1"/>
</dbReference>
<reference evidence="3" key="1">
    <citation type="submission" date="2022-06" db="EMBL/GenBank/DDBJ databases">
        <title>New cyanobacteria of genus Symplocastrum in benthos of Lake Baikal.</title>
        <authorList>
            <person name="Sorokovikova E."/>
            <person name="Tikhonova I."/>
            <person name="Krasnopeev A."/>
            <person name="Evseev P."/>
            <person name="Gladkikh A."/>
            <person name="Belykh O."/>
        </authorList>
    </citation>
    <scope>NUCLEOTIDE SEQUENCE</scope>
    <source>
        <strain evidence="3">BBK-W-15</strain>
    </source>
</reference>
<evidence type="ECO:0000313" key="3">
    <source>
        <dbReference type="EMBL" id="MCP2732296.1"/>
    </source>
</evidence>
<dbReference type="GO" id="GO:0042597">
    <property type="term" value="C:periplasmic space"/>
    <property type="evidence" value="ECO:0007669"/>
    <property type="project" value="InterPro"/>
</dbReference>
<dbReference type="InterPro" id="IPR008939">
    <property type="entry name" value="Lytic_TGlycosylase_superhlx_U"/>
</dbReference>
<dbReference type="SUPFAM" id="SSF53955">
    <property type="entry name" value="Lysozyme-like"/>
    <property type="match status" value="1"/>
</dbReference>
<dbReference type="RefSeq" id="WP_254015018.1">
    <property type="nucleotide sequence ID" value="NZ_JAMZMM010000542.1"/>
</dbReference>
<dbReference type="PANTHER" id="PTHR37423:SF5">
    <property type="entry name" value="SOLUBLE LYTIC MUREIN TRANSGLYCOSYLASE"/>
    <property type="match status" value="1"/>
</dbReference>
<dbReference type="CDD" id="cd13401">
    <property type="entry name" value="Slt70-like"/>
    <property type="match status" value="1"/>
</dbReference>
<feature type="domain" description="Transglycosylase SLT" evidence="2">
    <location>
        <begin position="571"/>
        <end position="680"/>
    </location>
</feature>
<dbReference type="InterPro" id="IPR019734">
    <property type="entry name" value="TPR_rpt"/>
</dbReference>
<dbReference type="InterPro" id="IPR008258">
    <property type="entry name" value="Transglycosylase_SLT_dom_1"/>
</dbReference>
<dbReference type="GO" id="GO:0004553">
    <property type="term" value="F:hydrolase activity, hydrolyzing O-glycosyl compounds"/>
    <property type="evidence" value="ECO:0007669"/>
    <property type="project" value="InterPro"/>
</dbReference>
<proteinExistence type="predicted"/>
<dbReference type="SUPFAM" id="SSF48452">
    <property type="entry name" value="TPR-like"/>
    <property type="match status" value="1"/>
</dbReference>
<protein>
    <submittedName>
        <fullName evidence="3">Transglycosylase SLT domain-containing protein</fullName>
    </submittedName>
</protein>
<accession>A0AAE3GX34</accession>
<comment type="caution">
    <text evidence="3">The sequence shown here is derived from an EMBL/GenBank/DDBJ whole genome shotgun (WGS) entry which is preliminary data.</text>
</comment>
<dbReference type="SUPFAM" id="SSF48435">
    <property type="entry name" value="Bacterial muramidases"/>
    <property type="match status" value="1"/>
</dbReference>
<organism evidence="3 4">
    <name type="scientific">Limnofasciculus baicalensis BBK-W-15</name>
    <dbReference type="NCBI Taxonomy" id="2699891"/>
    <lineage>
        <taxon>Bacteria</taxon>
        <taxon>Bacillati</taxon>
        <taxon>Cyanobacteriota</taxon>
        <taxon>Cyanophyceae</taxon>
        <taxon>Coleofasciculales</taxon>
        <taxon>Coleofasciculaceae</taxon>
        <taxon>Limnofasciculus</taxon>
        <taxon>Limnofasciculus baicalensis</taxon>
    </lineage>
</organism>